<keyword evidence="1" id="KW-1133">Transmembrane helix</keyword>
<feature type="transmembrane region" description="Helical" evidence="1">
    <location>
        <begin position="12"/>
        <end position="33"/>
    </location>
</feature>
<dbReference type="CDD" id="cd06259">
    <property type="entry name" value="YdcF-like"/>
    <property type="match status" value="1"/>
</dbReference>
<dbReference type="Gene3D" id="3.40.50.620">
    <property type="entry name" value="HUPs"/>
    <property type="match status" value="1"/>
</dbReference>
<gene>
    <name evidence="3" type="ORF">VMF7928_02479</name>
</gene>
<feature type="transmembrane region" description="Helical" evidence="1">
    <location>
        <begin position="40"/>
        <end position="57"/>
    </location>
</feature>
<dbReference type="PANTHER" id="PTHR30336:SF4">
    <property type="entry name" value="ENVELOPE BIOGENESIS FACTOR ELYC"/>
    <property type="match status" value="1"/>
</dbReference>
<keyword evidence="1" id="KW-0472">Membrane</keyword>
<evidence type="ECO:0000313" key="4">
    <source>
        <dbReference type="Proteomes" id="UP000838748"/>
    </source>
</evidence>
<evidence type="ECO:0000313" key="3">
    <source>
        <dbReference type="EMBL" id="CAH0539829.1"/>
    </source>
</evidence>
<dbReference type="InterPro" id="IPR003848">
    <property type="entry name" value="DUF218"/>
</dbReference>
<dbReference type="PANTHER" id="PTHR30336">
    <property type="entry name" value="INNER MEMBRANE PROTEIN, PROBABLE PERMEASE"/>
    <property type="match status" value="1"/>
</dbReference>
<organism evidence="3 4">
    <name type="scientific">Vibrio marisflavi CECT 7928</name>
    <dbReference type="NCBI Taxonomy" id="634439"/>
    <lineage>
        <taxon>Bacteria</taxon>
        <taxon>Pseudomonadati</taxon>
        <taxon>Pseudomonadota</taxon>
        <taxon>Gammaproteobacteria</taxon>
        <taxon>Vibrionales</taxon>
        <taxon>Vibrionaceae</taxon>
        <taxon>Vibrio</taxon>
    </lineage>
</organism>
<feature type="domain" description="DUF218" evidence="2">
    <location>
        <begin position="82"/>
        <end position="221"/>
    </location>
</feature>
<dbReference type="InterPro" id="IPR014729">
    <property type="entry name" value="Rossmann-like_a/b/a_fold"/>
</dbReference>
<evidence type="ECO:0000256" key="1">
    <source>
        <dbReference type="SAM" id="Phobius"/>
    </source>
</evidence>
<name>A0ABN8E799_9VIBR</name>
<sequence>MLFDLKNLISPFFMPLPMGLLMFFIGLVLLFLNRNKLAKLLLIASFLWIFMIGYSPISNTLIEPLELKHQPIKNYENIRINYILLLGGDFDGKAHEAVKIYSRSYGSKIIISGYFGERLIAEYRVKTLKNLGVSNEDILIVSNSRNTLEEARNIKMLIGEEWFILVASAYHMPRAMEIFRGEGLNPIPAPTNYLTRRKVFLSAPNGYELIKTERAFHEYLGQHWIKIKTFFLDNKT</sequence>
<reference evidence="3" key="1">
    <citation type="submission" date="2021-11" db="EMBL/GenBank/DDBJ databases">
        <authorList>
            <person name="Rodrigo-Torres L."/>
            <person name="Arahal R. D."/>
            <person name="Lucena T."/>
        </authorList>
    </citation>
    <scope>NUCLEOTIDE SEQUENCE</scope>
    <source>
        <strain evidence="3">CECT 7928</strain>
    </source>
</reference>
<proteinExistence type="predicted"/>
<accession>A0ABN8E799</accession>
<keyword evidence="1" id="KW-0812">Transmembrane</keyword>
<dbReference type="Pfam" id="PF02698">
    <property type="entry name" value="DUF218"/>
    <property type="match status" value="1"/>
</dbReference>
<keyword evidence="4" id="KW-1185">Reference proteome</keyword>
<dbReference type="InterPro" id="IPR051599">
    <property type="entry name" value="Cell_Envelope_Assoc"/>
</dbReference>
<dbReference type="Proteomes" id="UP000838748">
    <property type="component" value="Unassembled WGS sequence"/>
</dbReference>
<dbReference type="EMBL" id="CAKLDM010000002">
    <property type="protein sequence ID" value="CAH0539829.1"/>
    <property type="molecule type" value="Genomic_DNA"/>
</dbReference>
<comment type="caution">
    <text evidence="3">The sequence shown here is derived from an EMBL/GenBank/DDBJ whole genome shotgun (WGS) entry which is preliminary data.</text>
</comment>
<evidence type="ECO:0000259" key="2">
    <source>
        <dbReference type="Pfam" id="PF02698"/>
    </source>
</evidence>
<protein>
    <recommendedName>
        <fullName evidence="2">DUF218 domain-containing protein</fullName>
    </recommendedName>
</protein>